<sequence>MPEITTAVDESGATALVAFAESRMRPITASDTAQLGPFKVGYSASATMSGGSVDLRTPDRIRIADFQVHWSARLTLSADLPLVPDLVIGPISVSDTATATADLTVDAHLVNDSWEIVATIQGTPNIAFGAGTRKAVAVLVAAVSAIPIVGPILAGLIGLANVGQLLSAIVSPLLKGQRLPLPFALPRRVPLPKAAPTEADAFVTLDAVNVAVESSGGEDELVVTADLRP</sequence>
<dbReference type="OrthoDB" id="4870508at2"/>
<evidence type="ECO:0000313" key="1">
    <source>
        <dbReference type="EMBL" id="SEU35028.1"/>
    </source>
</evidence>
<accession>A0A1I0L7S4</accession>
<gene>
    <name evidence="1" type="ORF">SAMN05421811_112172</name>
</gene>
<evidence type="ECO:0000313" key="2">
    <source>
        <dbReference type="Proteomes" id="UP000199361"/>
    </source>
</evidence>
<proteinExistence type="predicted"/>
<reference evidence="1 2" key="1">
    <citation type="submission" date="2016-10" db="EMBL/GenBank/DDBJ databases">
        <authorList>
            <person name="de Groot N.N."/>
        </authorList>
    </citation>
    <scope>NUCLEOTIDE SEQUENCE [LARGE SCALE GENOMIC DNA]</scope>
    <source>
        <strain evidence="1 2">CGMCC 4.5598</strain>
    </source>
</reference>
<dbReference type="RefSeq" id="WP_143082466.1">
    <property type="nucleotide sequence ID" value="NZ_FOHX01000012.1"/>
</dbReference>
<dbReference type="STRING" id="568860.SAMN05421811_112172"/>
<dbReference type="Proteomes" id="UP000199361">
    <property type="component" value="Unassembled WGS sequence"/>
</dbReference>
<name>A0A1I0L7S4_9ACTN</name>
<dbReference type="AlphaFoldDB" id="A0A1I0L7S4"/>
<protein>
    <submittedName>
        <fullName evidence="1">Uncharacterized protein</fullName>
    </submittedName>
</protein>
<keyword evidence="2" id="KW-1185">Reference proteome</keyword>
<dbReference type="EMBL" id="FOHX01000012">
    <property type="protein sequence ID" value="SEU35028.1"/>
    <property type="molecule type" value="Genomic_DNA"/>
</dbReference>
<organism evidence="1 2">
    <name type="scientific">Nonomuraea wenchangensis</name>
    <dbReference type="NCBI Taxonomy" id="568860"/>
    <lineage>
        <taxon>Bacteria</taxon>
        <taxon>Bacillati</taxon>
        <taxon>Actinomycetota</taxon>
        <taxon>Actinomycetes</taxon>
        <taxon>Streptosporangiales</taxon>
        <taxon>Streptosporangiaceae</taxon>
        <taxon>Nonomuraea</taxon>
    </lineage>
</organism>